<keyword evidence="3" id="KW-1185">Reference proteome</keyword>
<evidence type="ECO:0000313" key="2">
    <source>
        <dbReference type="EMBL" id="NTS30638.1"/>
    </source>
</evidence>
<protein>
    <recommendedName>
        <fullName evidence="4">Adenylate cyclase</fullName>
    </recommendedName>
</protein>
<sequence>MSVIANRLANEEPTLPTDTEILAQLNRIQSSPEFRVPERARKLLNYVVGEAIAGRANRIKAYSIAIEIFGRDSSFDAQADPVVRIQAGLIRRGLEHYYLLAGRDDPVIITMPKGGYVPIFSPRCTVTPAIEFHSLAGPSKEFLLNELPRTWGSFAAIAFIGLALSASAYVIRSYASFSDKTAVTIRGSGPHIPRLLVAPFRDLSGTQRSANIADGLTDEVINQLAKFKEIVVIAGGSSGTNVDPYPTVVLETAVRIESESLRVSTRLVDRADGSILWTNSYESDIRPHGLFQLQDDIAGSMATALAQPYGIIFQSGEAQLAQSTPEGIQAYTCTLAYCGHPK</sequence>
<keyword evidence="1" id="KW-0472">Membrane</keyword>
<name>A0A849VL85_9HYPH</name>
<dbReference type="EMBL" id="JABUMX010000001">
    <property type="protein sequence ID" value="NTS30638.1"/>
    <property type="molecule type" value="Genomic_DNA"/>
</dbReference>
<comment type="caution">
    <text evidence="2">The sequence shown here is derived from an EMBL/GenBank/DDBJ whole genome shotgun (WGS) entry which is preliminary data.</text>
</comment>
<keyword evidence="1" id="KW-1133">Transmembrane helix</keyword>
<evidence type="ECO:0000313" key="3">
    <source>
        <dbReference type="Proteomes" id="UP000550508"/>
    </source>
</evidence>
<proteinExistence type="predicted"/>
<reference evidence="2 3" key="1">
    <citation type="submission" date="2020-05" db="EMBL/GenBank/DDBJ databases">
        <authorList>
            <person name="Kim M.K."/>
        </authorList>
    </citation>
    <scope>NUCLEOTIDE SEQUENCE [LARGE SCALE GENOMIC DNA]</scope>
    <source>
        <strain evidence="2 3">BT25</strain>
    </source>
</reference>
<gene>
    <name evidence="2" type="ORF">HQ945_05170</name>
</gene>
<dbReference type="AlphaFoldDB" id="A0A849VL85"/>
<accession>A0A849VL85</accession>
<evidence type="ECO:0000256" key="1">
    <source>
        <dbReference type="SAM" id="Phobius"/>
    </source>
</evidence>
<dbReference type="Proteomes" id="UP000550508">
    <property type="component" value="Unassembled WGS sequence"/>
</dbReference>
<evidence type="ECO:0008006" key="4">
    <source>
        <dbReference type="Google" id="ProtNLM"/>
    </source>
</evidence>
<organism evidence="2 3">
    <name type="scientific">Phyllobacterium pellucidum</name>
    <dbReference type="NCBI Taxonomy" id="2740464"/>
    <lineage>
        <taxon>Bacteria</taxon>
        <taxon>Pseudomonadati</taxon>
        <taxon>Pseudomonadota</taxon>
        <taxon>Alphaproteobacteria</taxon>
        <taxon>Hyphomicrobiales</taxon>
        <taxon>Phyllobacteriaceae</taxon>
        <taxon>Phyllobacterium</taxon>
    </lineage>
</organism>
<keyword evidence="1" id="KW-0812">Transmembrane</keyword>
<dbReference type="RefSeq" id="WP_174207716.1">
    <property type="nucleotide sequence ID" value="NZ_JABUMX010000001.1"/>
</dbReference>
<feature type="transmembrane region" description="Helical" evidence="1">
    <location>
        <begin position="151"/>
        <end position="171"/>
    </location>
</feature>